<keyword evidence="2" id="KW-0732">Signal</keyword>
<dbReference type="InterPro" id="IPR043777">
    <property type="entry name" value="DUF5719"/>
</dbReference>
<evidence type="ECO:0000256" key="1">
    <source>
        <dbReference type="SAM" id="MobiDB-lite"/>
    </source>
</evidence>
<evidence type="ECO:0000313" key="4">
    <source>
        <dbReference type="Proteomes" id="UP000319514"/>
    </source>
</evidence>
<accession>A0A542ZGG6</accession>
<reference evidence="3 4" key="1">
    <citation type="submission" date="2019-06" db="EMBL/GenBank/DDBJ databases">
        <title>Sequencing the genomes of 1000 actinobacteria strains.</title>
        <authorList>
            <person name="Klenk H.-P."/>
        </authorList>
    </citation>
    <scope>NUCLEOTIDE SEQUENCE [LARGE SCALE GENOMIC DNA]</scope>
    <source>
        <strain evidence="3 4">DSM 18082</strain>
    </source>
</reference>
<dbReference type="Pfam" id="PF18986">
    <property type="entry name" value="DUF5719"/>
    <property type="match status" value="1"/>
</dbReference>
<organism evidence="3 4">
    <name type="scientific">Oryzihumus leptocrescens</name>
    <dbReference type="NCBI Taxonomy" id="297536"/>
    <lineage>
        <taxon>Bacteria</taxon>
        <taxon>Bacillati</taxon>
        <taxon>Actinomycetota</taxon>
        <taxon>Actinomycetes</taxon>
        <taxon>Micrococcales</taxon>
        <taxon>Intrasporangiaceae</taxon>
        <taxon>Oryzihumus</taxon>
    </lineage>
</organism>
<name>A0A542ZGG6_9MICO</name>
<keyword evidence="4" id="KW-1185">Reference proteome</keyword>
<feature type="signal peptide" evidence="2">
    <location>
        <begin position="1"/>
        <end position="26"/>
    </location>
</feature>
<protein>
    <recommendedName>
        <fullName evidence="5">Secreted protein</fullName>
    </recommendedName>
</protein>
<dbReference type="Proteomes" id="UP000319514">
    <property type="component" value="Unassembled WGS sequence"/>
</dbReference>
<gene>
    <name evidence="3" type="ORF">FB474_0743</name>
</gene>
<sequence length="489" mass="47438">MIGLTRVVLVTAAGAGLVLAAAKAPAVDLAAPAARAATPATAAAVASTSVVCPGPETLGVDGVVPGRQTASVAALTAPQEVLPAPARSGGDGTLSLRSLASPEAAPGTAPSTSARGSALGATVSVPAAVLAAGTGSLAPGTVGAQRTLVTKGDDRGLTGSACVAPREQAWLVAGGGEAGRRERLVLANPGPNPIQVDLTVLDSAGEVTSPAAQDIVVGPYGRTVVLLDAVAGSEKSPVVGVTARGGEVAAVLSDTWLDGIVPRGGDDAVPTADPATEQVVPGVALSGRGTLRLAVPGDTEAVVQLRLLTPAGAQPLPNGGVVRVPAHSTTDVDLSGLPAGAYAVHVRADEPVLAGATVERRAAAAGPSDLAWTTATEPVRGLAGAALLPAPGVTTEVQLASVARSAVVTVTSVSPSGQVVNDTVAVPADSVATRSVTGAASVWVTPVSGQVRAATVSAVADPAGPLVSVSPLVSLPLTTTPLSVRAARD</sequence>
<feature type="region of interest" description="Disordered" evidence="1">
    <location>
        <begin position="82"/>
        <end position="116"/>
    </location>
</feature>
<evidence type="ECO:0008006" key="5">
    <source>
        <dbReference type="Google" id="ProtNLM"/>
    </source>
</evidence>
<evidence type="ECO:0000313" key="3">
    <source>
        <dbReference type="EMBL" id="TQL59389.1"/>
    </source>
</evidence>
<comment type="caution">
    <text evidence="3">The sequence shown here is derived from an EMBL/GenBank/DDBJ whole genome shotgun (WGS) entry which is preliminary data.</text>
</comment>
<proteinExistence type="predicted"/>
<evidence type="ECO:0000256" key="2">
    <source>
        <dbReference type="SAM" id="SignalP"/>
    </source>
</evidence>
<feature type="chain" id="PRO_5039099480" description="Secreted protein" evidence="2">
    <location>
        <begin position="27"/>
        <end position="489"/>
    </location>
</feature>
<dbReference type="AlphaFoldDB" id="A0A542ZGG6"/>
<dbReference type="RefSeq" id="WP_141787413.1">
    <property type="nucleotide sequence ID" value="NZ_BAAAKX010000013.1"/>
</dbReference>
<dbReference type="EMBL" id="VFOQ01000001">
    <property type="protein sequence ID" value="TQL59389.1"/>
    <property type="molecule type" value="Genomic_DNA"/>
</dbReference>
<dbReference type="OrthoDB" id="5141713at2"/>